<dbReference type="EMBL" id="SIHJ01000002">
    <property type="protein sequence ID" value="TWT33661.1"/>
    <property type="molecule type" value="Genomic_DNA"/>
</dbReference>
<dbReference type="InterPro" id="IPR050179">
    <property type="entry name" value="Trans_hexapeptide_repeat"/>
</dbReference>
<evidence type="ECO:0000313" key="6">
    <source>
        <dbReference type="Proteomes" id="UP000316714"/>
    </source>
</evidence>
<keyword evidence="2 5" id="KW-0808">Transferase</keyword>
<dbReference type="InterPro" id="IPR001451">
    <property type="entry name" value="Hexapep"/>
</dbReference>
<evidence type="ECO:0000256" key="4">
    <source>
        <dbReference type="ARBA" id="ARBA00023315"/>
    </source>
</evidence>
<dbReference type="SUPFAM" id="SSF51161">
    <property type="entry name" value="Trimeric LpxA-like enzymes"/>
    <property type="match status" value="1"/>
</dbReference>
<evidence type="ECO:0000313" key="5">
    <source>
        <dbReference type="EMBL" id="TWT33661.1"/>
    </source>
</evidence>
<proteinExistence type="inferred from homology"/>
<evidence type="ECO:0000256" key="1">
    <source>
        <dbReference type="ARBA" id="ARBA00007274"/>
    </source>
</evidence>
<keyword evidence="6" id="KW-1185">Reference proteome</keyword>
<evidence type="ECO:0000256" key="2">
    <source>
        <dbReference type="ARBA" id="ARBA00022679"/>
    </source>
</evidence>
<evidence type="ECO:0000256" key="3">
    <source>
        <dbReference type="ARBA" id="ARBA00022737"/>
    </source>
</evidence>
<sequence length="221" mass="23853">MLDPTKKHPMVMPDGAVIKTVVHLNRVIDHPRIEIGDFTYSGQLTEFDDYAGVLAPFLFPLSPERLVIGRFCQIAHGVRFITSSANHDMRGFSTYPFSNFTMDGDTTPAEVQALFDAAGGKGDTVIGNDVWIGMEAIVMPGVTVGDGAIIGARAVVASDVPPYTVVAGNPARPVKRRFDEPTTRALLAVRWWDWPVEKIEASIDAITGADIDALTRAADAG</sequence>
<dbReference type="PANTHER" id="PTHR43300">
    <property type="entry name" value="ACETYLTRANSFERASE"/>
    <property type="match status" value="1"/>
</dbReference>
<dbReference type="GO" id="GO:0016746">
    <property type="term" value="F:acyltransferase activity"/>
    <property type="evidence" value="ECO:0007669"/>
    <property type="project" value="UniProtKB-KW"/>
</dbReference>
<dbReference type="Proteomes" id="UP000316714">
    <property type="component" value="Unassembled WGS sequence"/>
</dbReference>
<organism evidence="5 6">
    <name type="scientific">Posidoniimonas corsicana</name>
    <dbReference type="NCBI Taxonomy" id="1938618"/>
    <lineage>
        <taxon>Bacteria</taxon>
        <taxon>Pseudomonadati</taxon>
        <taxon>Planctomycetota</taxon>
        <taxon>Planctomycetia</taxon>
        <taxon>Pirellulales</taxon>
        <taxon>Lacipirellulaceae</taxon>
        <taxon>Posidoniimonas</taxon>
    </lineage>
</organism>
<reference evidence="5 6" key="1">
    <citation type="submission" date="2019-02" db="EMBL/GenBank/DDBJ databases">
        <title>Deep-cultivation of Planctomycetes and their phenomic and genomic characterization uncovers novel biology.</title>
        <authorList>
            <person name="Wiegand S."/>
            <person name="Jogler M."/>
            <person name="Boedeker C."/>
            <person name="Pinto D."/>
            <person name="Vollmers J."/>
            <person name="Rivas-Marin E."/>
            <person name="Kohn T."/>
            <person name="Peeters S.H."/>
            <person name="Heuer A."/>
            <person name="Rast P."/>
            <person name="Oberbeckmann S."/>
            <person name="Bunk B."/>
            <person name="Jeske O."/>
            <person name="Meyerdierks A."/>
            <person name="Storesund J.E."/>
            <person name="Kallscheuer N."/>
            <person name="Luecker S."/>
            <person name="Lage O.M."/>
            <person name="Pohl T."/>
            <person name="Merkel B.J."/>
            <person name="Hornburger P."/>
            <person name="Mueller R.-W."/>
            <person name="Bruemmer F."/>
            <person name="Labrenz M."/>
            <person name="Spormann A.M."/>
            <person name="Op Den Camp H."/>
            <person name="Overmann J."/>
            <person name="Amann R."/>
            <person name="Jetten M.S.M."/>
            <person name="Mascher T."/>
            <person name="Medema M.H."/>
            <person name="Devos D.P."/>
            <person name="Kaster A.-K."/>
            <person name="Ovreas L."/>
            <person name="Rohde M."/>
            <person name="Galperin M.Y."/>
            <person name="Jogler C."/>
        </authorList>
    </citation>
    <scope>NUCLEOTIDE SEQUENCE [LARGE SCALE GENOMIC DNA]</scope>
    <source>
        <strain evidence="5 6">KOR34</strain>
    </source>
</reference>
<dbReference type="Gene3D" id="2.160.10.10">
    <property type="entry name" value="Hexapeptide repeat proteins"/>
    <property type="match status" value="1"/>
</dbReference>
<accession>A0A5C5V5S0</accession>
<dbReference type="AlphaFoldDB" id="A0A5C5V5S0"/>
<name>A0A5C5V5S0_9BACT</name>
<dbReference type="Pfam" id="PF00132">
    <property type="entry name" value="Hexapep"/>
    <property type="match status" value="1"/>
</dbReference>
<dbReference type="PANTHER" id="PTHR43300:SF11">
    <property type="entry name" value="ACETYLTRANSFERASE RV3034C-RELATED"/>
    <property type="match status" value="1"/>
</dbReference>
<dbReference type="PROSITE" id="PS00101">
    <property type="entry name" value="HEXAPEP_TRANSFERASES"/>
    <property type="match status" value="1"/>
</dbReference>
<protein>
    <submittedName>
        <fullName evidence="5">Streptogramin A acetyltransferase</fullName>
        <ecNumber evidence="5">2.3.1.-</ecNumber>
    </submittedName>
</protein>
<comment type="similarity">
    <text evidence="1">Belongs to the transferase hexapeptide repeat family.</text>
</comment>
<dbReference type="InterPro" id="IPR011004">
    <property type="entry name" value="Trimer_LpxA-like_sf"/>
</dbReference>
<comment type="caution">
    <text evidence="5">The sequence shown here is derived from an EMBL/GenBank/DDBJ whole genome shotgun (WGS) entry which is preliminary data.</text>
</comment>
<keyword evidence="3" id="KW-0677">Repeat</keyword>
<dbReference type="OrthoDB" id="285017at2"/>
<dbReference type="CDD" id="cd03349">
    <property type="entry name" value="LbH_XAT"/>
    <property type="match status" value="1"/>
</dbReference>
<gene>
    <name evidence="5" type="primary">vatD</name>
    <name evidence="5" type="ORF">KOR34_34940</name>
</gene>
<keyword evidence="4 5" id="KW-0012">Acyltransferase</keyword>
<dbReference type="EC" id="2.3.1.-" evidence="5"/>
<dbReference type="InterPro" id="IPR018357">
    <property type="entry name" value="Hexapep_transf_CS"/>
</dbReference>
<dbReference type="RefSeq" id="WP_146566468.1">
    <property type="nucleotide sequence ID" value="NZ_SIHJ01000002.1"/>
</dbReference>